<dbReference type="PANTHER" id="PTHR30469:SF20">
    <property type="entry name" value="EFFLUX RND TRANSPORTER PERIPLASMIC ADAPTOR SUBUNIT"/>
    <property type="match status" value="1"/>
</dbReference>
<evidence type="ECO:0000256" key="2">
    <source>
        <dbReference type="ARBA" id="ARBA00009477"/>
    </source>
</evidence>
<dbReference type="SUPFAM" id="SSF111369">
    <property type="entry name" value="HlyD-like secretion proteins"/>
    <property type="match status" value="1"/>
</dbReference>
<accession>A0A1Y6EEH8</accession>
<dbReference type="RefSeq" id="WP_086433670.1">
    <property type="nucleotide sequence ID" value="NZ_FXWH01000001.1"/>
</dbReference>
<dbReference type="Gene3D" id="2.40.420.20">
    <property type="match status" value="1"/>
</dbReference>
<comment type="subcellular location">
    <subcellularLocation>
        <location evidence="1">Cell envelope</location>
    </subcellularLocation>
</comment>
<dbReference type="GO" id="GO:0015562">
    <property type="term" value="F:efflux transmembrane transporter activity"/>
    <property type="evidence" value="ECO:0007669"/>
    <property type="project" value="TreeGrafter"/>
</dbReference>
<feature type="signal peptide" evidence="4">
    <location>
        <begin position="1"/>
        <end position="24"/>
    </location>
</feature>
<comment type="similarity">
    <text evidence="2">Belongs to the membrane fusion protein (MFP) (TC 8.A.1) family.</text>
</comment>
<dbReference type="GO" id="GO:1990281">
    <property type="term" value="C:efflux pump complex"/>
    <property type="evidence" value="ECO:0007669"/>
    <property type="project" value="TreeGrafter"/>
</dbReference>
<dbReference type="Gene3D" id="2.40.50.100">
    <property type="match status" value="1"/>
</dbReference>
<protein>
    <submittedName>
        <fullName evidence="8">RND family efflux transporter, MFP subunit</fullName>
    </submittedName>
</protein>
<dbReference type="InterPro" id="IPR058792">
    <property type="entry name" value="Beta-barrel_RND_2"/>
</dbReference>
<keyword evidence="9" id="KW-1185">Reference proteome</keyword>
<dbReference type="PANTHER" id="PTHR30469">
    <property type="entry name" value="MULTIDRUG RESISTANCE PROTEIN MDTA"/>
    <property type="match status" value="1"/>
</dbReference>
<evidence type="ECO:0000313" key="8">
    <source>
        <dbReference type="EMBL" id="SMQ60977.1"/>
    </source>
</evidence>
<name>A0A1Y6EEH8_9GAMM</name>
<dbReference type="EMBL" id="FXWH01000001">
    <property type="protein sequence ID" value="SMQ60977.1"/>
    <property type="molecule type" value="Genomic_DNA"/>
</dbReference>
<dbReference type="Gene3D" id="2.40.30.170">
    <property type="match status" value="1"/>
</dbReference>
<keyword evidence="4" id="KW-0732">Signal</keyword>
<dbReference type="Pfam" id="PF25954">
    <property type="entry name" value="Beta-barrel_RND_2"/>
    <property type="match status" value="1"/>
</dbReference>
<reference evidence="9" key="1">
    <citation type="submission" date="2017-04" db="EMBL/GenBank/DDBJ databases">
        <authorList>
            <person name="Varghese N."/>
            <person name="Submissions S."/>
        </authorList>
    </citation>
    <scope>NUCLEOTIDE SEQUENCE [LARGE SCALE GENOMIC DNA]</scope>
</reference>
<feature type="domain" description="Multidrug resistance protein MdtA-like barrel-sandwich hybrid" evidence="5">
    <location>
        <begin position="62"/>
        <end position="182"/>
    </location>
</feature>
<evidence type="ECO:0000259" key="6">
    <source>
        <dbReference type="Pfam" id="PF25954"/>
    </source>
</evidence>
<dbReference type="InterPro" id="IPR058625">
    <property type="entry name" value="MdtA-like_BSH"/>
</dbReference>
<evidence type="ECO:0000259" key="5">
    <source>
        <dbReference type="Pfam" id="PF25917"/>
    </source>
</evidence>
<dbReference type="AlphaFoldDB" id="A0A1Y6EEH8"/>
<dbReference type="Proteomes" id="UP000194450">
    <property type="component" value="Unassembled WGS sequence"/>
</dbReference>
<feature type="chain" id="PRO_5012983722" evidence="4">
    <location>
        <begin position="25"/>
        <end position="362"/>
    </location>
</feature>
<feature type="domain" description="Multidrug resistance protein MdtA-like C-terminal permuted SH3" evidence="7">
    <location>
        <begin position="281"/>
        <end position="344"/>
    </location>
</feature>
<feature type="domain" description="CusB-like beta-barrel" evidence="6">
    <location>
        <begin position="194"/>
        <end position="270"/>
    </location>
</feature>
<organism evidence="8 9">
    <name type="scientific">Pseudidiomarina planktonica</name>
    <dbReference type="NCBI Taxonomy" id="1323738"/>
    <lineage>
        <taxon>Bacteria</taxon>
        <taxon>Pseudomonadati</taxon>
        <taxon>Pseudomonadota</taxon>
        <taxon>Gammaproteobacteria</taxon>
        <taxon>Alteromonadales</taxon>
        <taxon>Idiomarinaceae</taxon>
        <taxon>Pseudidiomarina</taxon>
    </lineage>
</organism>
<dbReference type="Pfam" id="PF25967">
    <property type="entry name" value="RND-MFP_C"/>
    <property type="match status" value="1"/>
</dbReference>
<dbReference type="Pfam" id="PF25917">
    <property type="entry name" value="BSH_RND"/>
    <property type="match status" value="1"/>
</dbReference>
<dbReference type="NCBIfam" id="TIGR01730">
    <property type="entry name" value="RND_mfp"/>
    <property type="match status" value="1"/>
</dbReference>
<keyword evidence="3" id="KW-0813">Transport</keyword>
<dbReference type="OrthoDB" id="1185083at2"/>
<dbReference type="Gene3D" id="1.10.287.470">
    <property type="entry name" value="Helix hairpin bin"/>
    <property type="match status" value="1"/>
</dbReference>
<dbReference type="InterPro" id="IPR058627">
    <property type="entry name" value="MdtA-like_C"/>
</dbReference>
<evidence type="ECO:0000259" key="7">
    <source>
        <dbReference type="Pfam" id="PF25967"/>
    </source>
</evidence>
<dbReference type="PROSITE" id="PS51257">
    <property type="entry name" value="PROKAR_LIPOPROTEIN"/>
    <property type="match status" value="1"/>
</dbReference>
<dbReference type="InterPro" id="IPR006143">
    <property type="entry name" value="RND_pump_MFP"/>
</dbReference>
<proteinExistence type="inferred from homology"/>
<sequence>MTSRSLWIGLSLLSVTLLSGCSEAVSDPVETGERPVKLHQVSIAGGERTRQFPAVVEAAEAAQLAFRVAGELEKLPVQPGRDVAQGELIAKLDATDYQLVVDEAKARYDLAASQFARSEKLVKDGLMSQAQYDEIKANLDVSRANLDTARANLGYTELRAPFAGSIARLYVENYENVQPQQQIATLQLSDAIDISIRVPENLFARVQRRSEATVDVIFDASPGQRYQAQLKEWDTSADPATNTYKVVFTMPKPIDLNALPGMSATVEVDTRALLAATERLIVIPAQAVFSPLGQEQGEQRFVWVYDPQSQQVEQREVTVGEITNHGIEILSGLSADEQIVVAGVHQLEPGQRVRPWVRERGL</sequence>
<evidence type="ECO:0000256" key="3">
    <source>
        <dbReference type="ARBA" id="ARBA00022448"/>
    </source>
</evidence>
<evidence type="ECO:0000256" key="1">
    <source>
        <dbReference type="ARBA" id="ARBA00004196"/>
    </source>
</evidence>
<gene>
    <name evidence="8" type="ORF">SAMN06297229_0497</name>
</gene>
<evidence type="ECO:0000256" key="4">
    <source>
        <dbReference type="SAM" id="SignalP"/>
    </source>
</evidence>
<evidence type="ECO:0000313" key="9">
    <source>
        <dbReference type="Proteomes" id="UP000194450"/>
    </source>
</evidence>